<dbReference type="EMBL" id="JAPFFI010000006">
    <property type="protein sequence ID" value="KAJ6390641.1"/>
    <property type="molecule type" value="Genomic_DNA"/>
</dbReference>
<accession>A0ABQ9BTY3</accession>
<reference evidence="1" key="2">
    <citation type="journal article" date="2023" name="Int. J. Mol. Sci.">
        <title>De Novo Assembly and Annotation of 11 Diverse Shrub Willow (Salix) Genomes Reveals Novel Gene Organization in Sex-Linked Regions.</title>
        <authorList>
            <person name="Hyden B."/>
            <person name="Feng K."/>
            <person name="Yates T.B."/>
            <person name="Jawdy S."/>
            <person name="Cereghino C."/>
            <person name="Smart L.B."/>
            <person name="Muchero W."/>
        </authorList>
    </citation>
    <scope>NUCLEOTIDE SEQUENCE</scope>
    <source>
        <tissue evidence="1">Shoot tip</tissue>
    </source>
</reference>
<proteinExistence type="predicted"/>
<dbReference type="Proteomes" id="UP001141253">
    <property type="component" value="Chromosome 2"/>
</dbReference>
<dbReference type="EMBL" id="JAPFFI010000006">
    <property type="protein sequence ID" value="KAJ6390640.1"/>
    <property type="molecule type" value="Genomic_DNA"/>
</dbReference>
<protein>
    <submittedName>
        <fullName evidence="1">Uncharacterized protein</fullName>
    </submittedName>
</protein>
<reference evidence="1" key="1">
    <citation type="submission" date="2022-10" db="EMBL/GenBank/DDBJ databases">
        <authorList>
            <person name="Hyden B.L."/>
            <person name="Feng K."/>
            <person name="Yates T."/>
            <person name="Jawdy S."/>
            <person name="Smart L.B."/>
            <person name="Muchero W."/>
        </authorList>
    </citation>
    <scope>NUCLEOTIDE SEQUENCE</scope>
    <source>
        <tissue evidence="1">Shoot tip</tissue>
    </source>
</reference>
<organism evidence="1 2">
    <name type="scientific">Salix suchowensis</name>
    <dbReference type="NCBI Taxonomy" id="1278906"/>
    <lineage>
        <taxon>Eukaryota</taxon>
        <taxon>Viridiplantae</taxon>
        <taxon>Streptophyta</taxon>
        <taxon>Embryophyta</taxon>
        <taxon>Tracheophyta</taxon>
        <taxon>Spermatophyta</taxon>
        <taxon>Magnoliopsida</taxon>
        <taxon>eudicotyledons</taxon>
        <taxon>Gunneridae</taxon>
        <taxon>Pentapetalae</taxon>
        <taxon>rosids</taxon>
        <taxon>fabids</taxon>
        <taxon>Malpighiales</taxon>
        <taxon>Salicaceae</taxon>
        <taxon>Saliceae</taxon>
        <taxon>Salix</taxon>
    </lineage>
</organism>
<gene>
    <name evidence="1" type="ORF">OIU77_024784</name>
</gene>
<evidence type="ECO:0000313" key="1">
    <source>
        <dbReference type="EMBL" id="KAJ6390640.1"/>
    </source>
</evidence>
<evidence type="ECO:0000313" key="2">
    <source>
        <dbReference type="Proteomes" id="UP001141253"/>
    </source>
</evidence>
<comment type="caution">
    <text evidence="1">The sequence shown here is derived from an EMBL/GenBank/DDBJ whole genome shotgun (WGS) entry which is preliminary data.</text>
</comment>
<name>A0ABQ9BTY3_9ROSI</name>
<sequence length="130" mass="14652">MPLKQTRHESPEPNHIIGQDPTRNFLTKVNSFHLRLHDKRTLSTPPPPAFHSSNLFSAFCTNHPPSTRIPTRFKIPVFLTSFVAPSPRSDPNSLSRWRSTWTAGSEVVMIDLDPAFPAKVLQSPTTRNTP</sequence>
<keyword evidence="2" id="KW-1185">Reference proteome</keyword>